<evidence type="ECO:0000313" key="2">
    <source>
        <dbReference type="Proteomes" id="UP000295277"/>
    </source>
</evidence>
<dbReference type="Proteomes" id="UP000295277">
    <property type="component" value="Unassembled WGS sequence"/>
</dbReference>
<keyword evidence="2" id="KW-1185">Reference proteome</keyword>
<comment type="caution">
    <text evidence="1">The sequence shown here is derived from an EMBL/GenBank/DDBJ whole genome shotgun (WGS) entry which is preliminary data.</text>
</comment>
<protein>
    <submittedName>
        <fullName evidence="1">Uncharacterized protein</fullName>
    </submittedName>
</protein>
<gene>
    <name evidence="1" type="ORF">EV216_1347</name>
</gene>
<sequence length="120" mass="12240">MTLAFAVSTLEGRARLEGAARAALAFIAPHADGLGEIFNGVGDDFGTYATDALLAQAAAPSLCGEYVFTALVDLRARLSRIPPCAAAPGAGGGTCPFDFDAQINWYGAQLSDLIAGFGIS</sequence>
<dbReference type="EMBL" id="SLVM01000034">
    <property type="protein sequence ID" value="TCM76379.1"/>
    <property type="molecule type" value="Genomic_DNA"/>
</dbReference>
<organism evidence="1 2">
    <name type="scientific">Rhodovulum steppense</name>
    <dbReference type="NCBI Taxonomy" id="540251"/>
    <lineage>
        <taxon>Bacteria</taxon>
        <taxon>Pseudomonadati</taxon>
        <taxon>Pseudomonadota</taxon>
        <taxon>Alphaproteobacteria</taxon>
        <taxon>Rhodobacterales</taxon>
        <taxon>Paracoccaceae</taxon>
        <taxon>Rhodovulum</taxon>
    </lineage>
</organism>
<proteinExistence type="predicted"/>
<reference evidence="1 2" key="1">
    <citation type="submission" date="2019-03" db="EMBL/GenBank/DDBJ databases">
        <title>Genomic Encyclopedia of Type Strains, Phase IV (KMG-IV): sequencing the most valuable type-strain genomes for metagenomic binning, comparative biology and taxonomic classification.</title>
        <authorList>
            <person name="Goeker M."/>
        </authorList>
    </citation>
    <scope>NUCLEOTIDE SEQUENCE [LARGE SCALE GENOMIC DNA]</scope>
    <source>
        <strain evidence="1 2">DSM 21153</strain>
    </source>
</reference>
<dbReference type="AlphaFoldDB" id="A0A4R1YJ85"/>
<accession>A0A4R1YJ85</accession>
<evidence type="ECO:0000313" key="1">
    <source>
        <dbReference type="EMBL" id="TCM76379.1"/>
    </source>
</evidence>
<dbReference type="RefSeq" id="WP_132696672.1">
    <property type="nucleotide sequence ID" value="NZ_SLVM01000034.1"/>
</dbReference>
<name>A0A4R1YJ85_9RHOB</name>